<keyword evidence="3" id="KW-1185">Reference proteome</keyword>
<dbReference type="InterPro" id="IPR010406">
    <property type="entry name" value="DUF1003"/>
</dbReference>
<evidence type="ECO:0000313" key="2">
    <source>
        <dbReference type="EMBL" id="MTE00234.1"/>
    </source>
</evidence>
<keyword evidence="1" id="KW-1133">Transmembrane helix</keyword>
<dbReference type="Proteomes" id="UP000481417">
    <property type="component" value="Unassembled WGS sequence"/>
</dbReference>
<evidence type="ECO:0000313" key="3">
    <source>
        <dbReference type="Proteomes" id="UP000481417"/>
    </source>
</evidence>
<proteinExistence type="predicted"/>
<organism evidence="2 3">
    <name type="scientific">Paracoccus lichenicola</name>
    <dbReference type="NCBI Taxonomy" id="2665644"/>
    <lineage>
        <taxon>Bacteria</taxon>
        <taxon>Pseudomonadati</taxon>
        <taxon>Pseudomonadota</taxon>
        <taxon>Alphaproteobacteria</taxon>
        <taxon>Rhodobacterales</taxon>
        <taxon>Paracoccaceae</taxon>
        <taxon>Paracoccus</taxon>
    </lineage>
</organism>
<gene>
    <name evidence="2" type="ORF">GIY56_08035</name>
</gene>
<keyword evidence="1" id="KW-0812">Transmembrane</keyword>
<evidence type="ECO:0000256" key="1">
    <source>
        <dbReference type="SAM" id="Phobius"/>
    </source>
</evidence>
<sequence length="178" mass="19556">MADGGGEPSLREAAGMNTALERNIRAISEREAESEKNASLQDRIADRITRFTGSMTFVYLHLSGFGFWIAANLGWIPGVSQWDPTFVVLAMIASVEAIFLSTFVLISQNRMAAVADRRANLNLQITLLIEHELTKMGALMIRMADRQGVPAAEDPETKEVENEVAPEVVYDALKDSEG</sequence>
<accession>A0A6L6HM32</accession>
<dbReference type="Pfam" id="PF06210">
    <property type="entry name" value="DUF1003"/>
    <property type="match status" value="1"/>
</dbReference>
<dbReference type="AlphaFoldDB" id="A0A6L6HM32"/>
<dbReference type="EMBL" id="WMBT01000003">
    <property type="protein sequence ID" value="MTE00234.1"/>
    <property type="molecule type" value="Genomic_DNA"/>
</dbReference>
<feature type="transmembrane region" description="Helical" evidence="1">
    <location>
        <begin position="88"/>
        <end position="107"/>
    </location>
</feature>
<name>A0A6L6HM32_9RHOB</name>
<protein>
    <submittedName>
        <fullName evidence="2">DUF1003 domain-containing protein</fullName>
    </submittedName>
</protein>
<keyword evidence="1" id="KW-0472">Membrane</keyword>
<reference evidence="2 3" key="1">
    <citation type="submission" date="2019-11" db="EMBL/GenBank/DDBJ databases">
        <authorList>
            <person name="Lang L."/>
        </authorList>
    </citation>
    <scope>NUCLEOTIDE SEQUENCE [LARGE SCALE GENOMIC DNA]</scope>
    <source>
        <strain evidence="2 3">YIM 132242</strain>
    </source>
</reference>
<feature type="transmembrane region" description="Helical" evidence="1">
    <location>
        <begin position="57"/>
        <end position="76"/>
    </location>
</feature>
<comment type="caution">
    <text evidence="2">The sequence shown here is derived from an EMBL/GenBank/DDBJ whole genome shotgun (WGS) entry which is preliminary data.</text>
</comment>